<dbReference type="InterPro" id="IPR049892">
    <property type="entry name" value="AA9"/>
</dbReference>
<proteinExistence type="predicted"/>
<keyword evidence="4 6" id="KW-1015">Disulfide bond</keyword>
<dbReference type="GO" id="GO:0008810">
    <property type="term" value="F:cellulase activity"/>
    <property type="evidence" value="ECO:0007669"/>
    <property type="project" value="UniProtKB-UniRule"/>
</dbReference>
<dbReference type="CDD" id="cd21175">
    <property type="entry name" value="LPMO_AA9"/>
    <property type="match status" value="1"/>
</dbReference>
<keyword evidence="9" id="KW-0378">Hydrolase</keyword>
<sequence length="250" mass="27859">MISLIFFLGSAVLLGFTQAHGGVNNYTVGDTWYRGYNPDNAPEDQDGMPWQVNRRWNSINPIPDPSVLSMACNDPGTAAVASIPIEAGQDISAIYYFWLHAIGPMVAWLAPCDGSCNSPSFNASAASWFKIGQRGLLSGGVVEGTWFQREFQDWSGAPNIWTETIPKNLKPGEYLIRHEIISLHIPNAPQFYMQCANLRVTGKGNKLPGKKYLGTLPGVWRMDREFLRCFIVILKMGYCLRKETLLIRGL</sequence>
<comment type="cofactor">
    <cofactor evidence="1">
        <name>Cu(2+)</name>
        <dbReference type="ChEBI" id="CHEBI:29036"/>
    </cofactor>
</comment>
<organism evidence="9 10">
    <name type="scientific">Amylocarpus encephaloides</name>
    <dbReference type="NCBI Taxonomy" id="45428"/>
    <lineage>
        <taxon>Eukaryota</taxon>
        <taxon>Fungi</taxon>
        <taxon>Dikarya</taxon>
        <taxon>Ascomycota</taxon>
        <taxon>Pezizomycotina</taxon>
        <taxon>Leotiomycetes</taxon>
        <taxon>Helotiales</taxon>
        <taxon>Helotiales incertae sedis</taxon>
        <taxon>Amylocarpus</taxon>
    </lineage>
</organism>
<keyword evidence="5" id="KW-0325">Glycoprotein</keyword>
<feature type="domain" description="Auxiliary Activity family 9 catalytic" evidence="8">
    <location>
        <begin position="20"/>
        <end position="219"/>
    </location>
</feature>
<evidence type="ECO:0000256" key="7">
    <source>
        <dbReference type="SAM" id="SignalP"/>
    </source>
</evidence>
<feature type="signal peptide" evidence="7">
    <location>
        <begin position="1"/>
        <end position="19"/>
    </location>
</feature>
<dbReference type="Pfam" id="PF03443">
    <property type="entry name" value="AA9"/>
    <property type="match status" value="1"/>
</dbReference>
<dbReference type="EC" id="1.14.99.56" evidence="6"/>
<evidence type="ECO:0000256" key="5">
    <source>
        <dbReference type="ARBA" id="ARBA00023180"/>
    </source>
</evidence>
<dbReference type="OrthoDB" id="4849160at2759"/>
<keyword evidence="7" id="KW-0732">Signal</keyword>
<comment type="subcellular location">
    <subcellularLocation>
        <location evidence="2 6">Secreted</location>
    </subcellularLocation>
</comment>
<keyword evidence="10" id="KW-1185">Reference proteome</keyword>
<dbReference type="EMBL" id="MU251722">
    <property type="protein sequence ID" value="KAG9229892.1"/>
    <property type="molecule type" value="Genomic_DNA"/>
</dbReference>
<dbReference type="PANTHER" id="PTHR33353">
    <property type="entry name" value="PUTATIVE (AFU_ORTHOLOGUE AFUA_1G12560)-RELATED"/>
    <property type="match status" value="1"/>
</dbReference>
<evidence type="ECO:0000256" key="4">
    <source>
        <dbReference type="ARBA" id="ARBA00023157"/>
    </source>
</evidence>
<evidence type="ECO:0000313" key="9">
    <source>
        <dbReference type="EMBL" id="KAG9229892.1"/>
    </source>
</evidence>
<comment type="domain">
    <text evidence="6">Has a modular structure: an endo-beta-1,4-glucanase catalytic module at the N-terminus, a linker rich in serines and threonines, and a C-terminal carbohydrate-binding module (CBM).</text>
</comment>
<evidence type="ECO:0000256" key="2">
    <source>
        <dbReference type="ARBA" id="ARBA00004613"/>
    </source>
</evidence>
<dbReference type="Proteomes" id="UP000824998">
    <property type="component" value="Unassembled WGS sequence"/>
</dbReference>
<reference evidence="9" key="1">
    <citation type="journal article" date="2021" name="IMA Fungus">
        <title>Genomic characterization of three marine fungi, including Emericellopsis atlantica sp. nov. with signatures of a generalist lifestyle and marine biomass degradation.</title>
        <authorList>
            <person name="Hagestad O.C."/>
            <person name="Hou L."/>
            <person name="Andersen J.H."/>
            <person name="Hansen E.H."/>
            <person name="Altermark B."/>
            <person name="Li C."/>
            <person name="Kuhnert E."/>
            <person name="Cox R.J."/>
            <person name="Crous P.W."/>
            <person name="Spatafora J.W."/>
            <person name="Lail K."/>
            <person name="Amirebrahimi M."/>
            <person name="Lipzen A."/>
            <person name="Pangilinan J."/>
            <person name="Andreopoulos W."/>
            <person name="Hayes R.D."/>
            <person name="Ng V."/>
            <person name="Grigoriev I.V."/>
            <person name="Jackson S.A."/>
            <person name="Sutton T.D.S."/>
            <person name="Dobson A.D.W."/>
            <person name="Rama T."/>
        </authorList>
    </citation>
    <scope>NUCLEOTIDE SEQUENCE</scope>
    <source>
        <strain evidence="9">TRa018bII</strain>
    </source>
</reference>
<dbReference type="GO" id="GO:0030248">
    <property type="term" value="F:cellulose binding"/>
    <property type="evidence" value="ECO:0007669"/>
    <property type="project" value="UniProtKB-UniRule"/>
</dbReference>
<comment type="function">
    <text evidence="6">Lytic polysaccharide monooxygenase (LMPO) that depolymerizes crystalline and amorphous polysaccharides via the oxidation of scissile alpha- or beta-(1-4)-glycosidic bonds, yielding C1 and/or C4 oxidation products. Catalysis by LPMOs requires the reduction of the active-site copper from Cu(II) to Cu(I) by a reducing agent and H(2)O(2) or O(2) as a cosubstrate.</text>
</comment>
<name>A0A9P7YAZ2_9HELO</name>
<keyword evidence="6" id="KW-0136">Cellulose degradation</keyword>
<evidence type="ECO:0000313" key="10">
    <source>
        <dbReference type="Proteomes" id="UP000824998"/>
    </source>
</evidence>
<dbReference type="AlphaFoldDB" id="A0A9P7YAZ2"/>
<keyword evidence="3 6" id="KW-0964">Secreted</keyword>
<keyword evidence="6" id="KW-0119">Carbohydrate metabolism</keyword>
<protein>
    <recommendedName>
        <fullName evidence="6">AA9 family lytic polysaccharide monooxygenase</fullName>
        <ecNumber evidence="6">1.14.99.56</ecNumber>
    </recommendedName>
    <alternativeName>
        <fullName evidence="6">Endo-beta-1,4-glucanase</fullName>
    </alternativeName>
    <alternativeName>
        <fullName evidence="6">Glycosyl hydrolase 61 family protein</fullName>
    </alternativeName>
</protein>
<gene>
    <name evidence="9" type="ORF">BJ875DRAFT_174093</name>
</gene>
<evidence type="ECO:0000256" key="1">
    <source>
        <dbReference type="ARBA" id="ARBA00001973"/>
    </source>
</evidence>
<accession>A0A9P7YAZ2</accession>
<dbReference type="Gene3D" id="2.70.50.70">
    <property type="match status" value="1"/>
</dbReference>
<evidence type="ECO:0000256" key="6">
    <source>
        <dbReference type="RuleBase" id="RU368122"/>
    </source>
</evidence>
<dbReference type="PANTHER" id="PTHR33353:SF19">
    <property type="entry name" value="GLYCOSYLHYDROLASE FAMILY 61-8 PROTEIN"/>
    <property type="match status" value="1"/>
</dbReference>
<comment type="catalytic activity">
    <reaction evidence="6">
        <text>[(1-&gt;4)-beta-D-glucosyl]n+m + reduced acceptor + O2 = 4-dehydro-beta-D-glucosyl-[(1-&gt;4)-beta-D-glucosyl]n-1 + [(1-&gt;4)-beta-D-glucosyl]m + acceptor + H2O.</text>
        <dbReference type="EC" id="1.14.99.56"/>
    </reaction>
</comment>
<keyword evidence="6" id="KW-0624">Polysaccharide degradation</keyword>
<feature type="chain" id="PRO_5040148620" description="AA9 family lytic polysaccharide monooxygenase" evidence="7">
    <location>
        <begin position="20"/>
        <end position="250"/>
    </location>
</feature>
<dbReference type="InterPro" id="IPR005103">
    <property type="entry name" value="AA9_LPMO"/>
</dbReference>
<evidence type="ECO:0000259" key="8">
    <source>
        <dbReference type="Pfam" id="PF03443"/>
    </source>
</evidence>
<evidence type="ECO:0000256" key="3">
    <source>
        <dbReference type="ARBA" id="ARBA00022525"/>
    </source>
</evidence>
<comment type="caution">
    <text evidence="9">The sequence shown here is derived from an EMBL/GenBank/DDBJ whole genome shotgun (WGS) entry which is preliminary data.</text>
</comment>
<dbReference type="GO" id="GO:0030245">
    <property type="term" value="P:cellulose catabolic process"/>
    <property type="evidence" value="ECO:0007669"/>
    <property type="project" value="UniProtKB-UniRule"/>
</dbReference>
<dbReference type="GO" id="GO:0005576">
    <property type="term" value="C:extracellular region"/>
    <property type="evidence" value="ECO:0007669"/>
    <property type="project" value="UniProtKB-SubCell"/>
</dbReference>